<dbReference type="InterPro" id="IPR008886">
    <property type="entry name" value="UPF0227/Esterase_YqiA"/>
</dbReference>
<sequence length="191" mass="22032">MLLYIHGFNSSNRSEKAVQTAQYIQRNYPDLSFYQPQLPSDVDEAMALLTQITEKALADNQPLRFIGSSLGGYFSSYLAEKYGGKAVLVNPAVNPYDLFEEFLGPQYNPYTDEHYQVLPKDRNAVAQYDTHVIYHPDRFLVLLQTGDEVLDYRLALQKYHCCELYIEPNGDHSFVGYEQQLDKICRFLQLP</sequence>
<keyword evidence="2" id="KW-1185">Reference proteome</keyword>
<name>A0A9X1ZR51_9GAMM</name>
<evidence type="ECO:0000313" key="2">
    <source>
        <dbReference type="Proteomes" id="UP001139333"/>
    </source>
</evidence>
<evidence type="ECO:0000313" key="1">
    <source>
        <dbReference type="EMBL" id="MCL1144067.1"/>
    </source>
</evidence>
<dbReference type="PANTHER" id="PTHR35602">
    <property type="entry name" value="ESTERASE YQIA-RELATED"/>
    <property type="match status" value="1"/>
</dbReference>
<organism evidence="1 2">
    <name type="scientific">Shewanella gaetbuli</name>
    <dbReference type="NCBI Taxonomy" id="220752"/>
    <lineage>
        <taxon>Bacteria</taxon>
        <taxon>Pseudomonadati</taxon>
        <taxon>Pseudomonadota</taxon>
        <taxon>Gammaproteobacteria</taxon>
        <taxon>Alteromonadales</taxon>
        <taxon>Shewanellaceae</taxon>
        <taxon>Shewanella</taxon>
    </lineage>
</organism>
<dbReference type="Gene3D" id="3.40.50.1820">
    <property type="entry name" value="alpha/beta hydrolase"/>
    <property type="match status" value="1"/>
</dbReference>
<dbReference type="Pfam" id="PF05728">
    <property type="entry name" value="UPF0227"/>
    <property type="match status" value="1"/>
</dbReference>
<reference evidence="1" key="1">
    <citation type="submission" date="2022-01" db="EMBL/GenBank/DDBJ databases">
        <title>Whole genome-based taxonomy of the Shewanellaceae.</title>
        <authorList>
            <person name="Martin-Rodriguez A.J."/>
        </authorList>
    </citation>
    <scope>NUCLEOTIDE SEQUENCE</scope>
    <source>
        <strain evidence="1">DSM 16422</strain>
    </source>
</reference>
<gene>
    <name evidence="1" type="ORF">L2672_15425</name>
</gene>
<protein>
    <submittedName>
        <fullName evidence="1">Esterase YqiA</fullName>
    </submittedName>
</protein>
<dbReference type="RefSeq" id="WP_248996737.1">
    <property type="nucleotide sequence ID" value="NZ_JAKIKP010000015.1"/>
</dbReference>
<dbReference type="Proteomes" id="UP001139333">
    <property type="component" value="Unassembled WGS sequence"/>
</dbReference>
<dbReference type="InterPro" id="IPR029058">
    <property type="entry name" value="AB_hydrolase_fold"/>
</dbReference>
<dbReference type="EMBL" id="JAKIKP010000015">
    <property type="protein sequence ID" value="MCL1144067.1"/>
    <property type="molecule type" value="Genomic_DNA"/>
</dbReference>
<accession>A0A9X1ZR51</accession>
<proteinExistence type="predicted"/>
<dbReference type="PANTHER" id="PTHR35602:SF3">
    <property type="entry name" value="ESTERASE YQIA"/>
    <property type="match status" value="1"/>
</dbReference>
<dbReference type="AlphaFoldDB" id="A0A9X1ZR51"/>
<comment type="caution">
    <text evidence="1">The sequence shown here is derived from an EMBL/GenBank/DDBJ whole genome shotgun (WGS) entry which is preliminary data.</text>
</comment>
<dbReference type="SUPFAM" id="SSF53474">
    <property type="entry name" value="alpha/beta-Hydrolases"/>
    <property type="match status" value="1"/>
</dbReference>